<reference evidence="2" key="1">
    <citation type="journal article" date="2019" name="bioRxiv">
        <title>The Genome of the Zebra Mussel, Dreissena polymorpha: A Resource for Invasive Species Research.</title>
        <authorList>
            <person name="McCartney M.A."/>
            <person name="Auch B."/>
            <person name="Kono T."/>
            <person name="Mallez S."/>
            <person name="Zhang Y."/>
            <person name="Obille A."/>
            <person name="Becker A."/>
            <person name="Abrahante J.E."/>
            <person name="Garbe J."/>
            <person name="Badalamenti J.P."/>
            <person name="Herman A."/>
            <person name="Mangelson H."/>
            <person name="Liachko I."/>
            <person name="Sullivan S."/>
            <person name="Sone E.D."/>
            <person name="Koren S."/>
            <person name="Silverstein K.A.T."/>
            <person name="Beckman K.B."/>
            <person name="Gohl D.M."/>
        </authorList>
    </citation>
    <scope>NUCLEOTIDE SEQUENCE</scope>
    <source>
        <strain evidence="2">Duluth1</strain>
        <tissue evidence="2">Whole animal</tissue>
    </source>
</reference>
<evidence type="ECO:0000313" key="2">
    <source>
        <dbReference type="EMBL" id="KAH3850703.1"/>
    </source>
</evidence>
<keyword evidence="3" id="KW-1185">Reference proteome</keyword>
<sequence length="120" mass="13893">MYHTQATVEKYNNLVRLLLKLQVQILHLKRQIRALSARYQTTTCVGLETSLAMRIDITEGMRSAYYETARHVADQLSDLHWKLSGNIVLISVDFDHEDNDRPEDDDDVDAEAELMTSRRT</sequence>
<gene>
    <name evidence="2" type="ORF">DPMN_093176</name>
</gene>
<feature type="region of interest" description="Disordered" evidence="1">
    <location>
        <begin position="96"/>
        <end position="120"/>
    </location>
</feature>
<evidence type="ECO:0000256" key="1">
    <source>
        <dbReference type="SAM" id="MobiDB-lite"/>
    </source>
</evidence>
<accession>A0A9D4L2U9</accession>
<reference evidence="2" key="2">
    <citation type="submission" date="2020-11" db="EMBL/GenBank/DDBJ databases">
        <authorList>
            <person name="McCartney M.A."/>
            <person name="Auch B."/>
            <person name="Kono T."/>
            <person name="Mallez S."/>
            <person name="Becker A."/>
            <person name="Gohl D.M."/>
            <person name="Silverstein K.A.T."/>
            <person name="Koren S."/>
            <person name="Bechman K.B."/>
            <person name="Herman A."/>
            <person name="Abrahante J.E."/>
            <person name="Garbe J."/>
        </authorList>
    </citation>
    <scope>NUCLEOTIDE SEQUENCE</scope>
    <source>
        <strain evidence="2">Duluth1</strain>
        <tissue evidence="2">Whole animal</tissue>
    </source>
</reference>
<evidence type="ECO:0000313" key="3">
    <source>
        <dbReference type="Proteomes" id="UP000828390"/>
    </source>
</evidence>
<protein>
    <submittedName>
        <fullName evidence="2">Uncharacterized protein</fullName>
    </submittedName>
</protein>
<comment type="caution">
    <text evidence="2">The sequence shown here is derived from an EMBL/GenBank/DDBJ whole genome shotgun (WGS) entry which is preliminary data.</text>
</comment>
<proteinExistence type="predicted"/>
<dbReference type="AlphaFoldDB" id="A0A9D4L2U9"/>
<name>A0A9D4L2U9_DREPO</name>
<dbReference type="EMBL" id="JAIWYP010000003">
    <property type="protein sequence ID" value="KAH3850703.1"/>
    <property type="molecule type" value="Genomic_DNA"/>
</dbReference>
<feature type="compositionally biased region" description="Acidic residues" evidence="1">
    <location>
        <begin position="96"/>
        <end position="112"/>
    </location>
</feature>
<organism evidence="2 3">
    <name type="scientific">Dreissena polymorpha</name>
    <name type="common">Zebra mussel</name>
    <name type="synonym">Mytilus polymorpha</name>
    <dbReference type="NCBI Taxonomy" id="45954"/>
    <lineage>
        <taxon>Eukaryota</taxon>
        <taxon>Metazoa</taxon>
        <taxon>Spiralia</taxon>
        <taxon>Lophotrochozoa</taxon>
        <taxon>Mollusca</taxon>
        <taxon>Bivalvia</taxon>
        <taxon>Autobranchia</taxon>
        <taxon>Heteroconchia</taxon>
        <taxon>Euheterodonta</taxon>
        <taxon>Imparidentia</taxon>
        <taxon>Neoheterodontei</taxon>
        <taxon>Myida</taxon>
        <taxon>Dreissenoidea</taxon>
        <taxon>Dreissenidae</taxon>
        <taxon>Dreissena</taxon>
    </lineage>
</organism>
<dbReference type="Proteomes" id="UP000828390">
    <property type="component" value="Unassembled WGS sequence"/>
</dbReference>